<dbReference type="AlphaFoldDB" id="E9I2M9"/>
<accession>E9I2M9</accession>
<name>E9I2M9_DAPPU</name>
<dbReference type="HOGENOM" id="CLU_021137_4_0_1"/>
<dbReference type="Proteomes" id="UP000000305">
    <property type="component" value="Unassembled WGS sequence"/>
</dbReference>
<evidence type="ECO:0000313" key="1">
    <source>
        <dbReference type="EMBL" id="EFX61751.1"/>
    </source>
</evidence>
<dbReference type="KEGG" id="dpx:DAPPUDRAFT_121044"/>
<dbReference type="OrthoDB" id="6372836at2759"/>
<dbReference type="InParanoid" id="E9I2M9"/>
<dbReference type="EMBL" id="GL734171">
    <property type="protein sequence ID" value="EFX61751.1"/>
    <property type="molecule type" value="Genomic_DNA"/>
</dbReference>
<reference evidence="1 2" key="1">
    <citation type="journal article" date="2011" name="Science">
        <title>The ecoresponsive genome of Daphnia pulex.</title>
        <authorList>
            <person name="Colbourne J.K."/>
            <person name="Pfrender M.E."/>
            <person name="Gilbert D."/>
            <person name="Thomas W.K."/>
            <person name="Tucker A."/>
            <person name="Oakley T.H."/>
            <person name="Tokishita S."/>
            <person name="Aerts A."/>
            <person name="Arnold G.J."/>
            <person name="Basu M.K."/>
            <person name="Bauer D.J."/>
            <person name="Caceres C.E."/>
            <person name="Carmel L."/>
            <person name="Casola C."/>
            <person name="Choi J.H."/>
            <person name="Detter J.C."/>
            <person name="Dong Q."/>
            <person name="Dusheyko S."/>
            <person name="Eads B.D."/>
            <person name="Frohlich T."/>
            <person name="Geiler-Samerotte K.A."/>
            <person name="Gerlach D."/>
            <person name="Hatcher P."/>
            <person name="Jogdeo S."/>
            <person name="Krijgsveld J."/>
            <person name="Kriventseva E.V."/>
            <person name="Kultz D."/>
            <person name="Laforsch C."/>
            <person name="Lindquist E."/>
            <person name="Lopez J."/>
            <person name="Manak J.R."/>
            <person name="Muller J."/>
            <person name="Pangilinan J."/>
            <person name="Patwardhan R.P."/>
            <person name="Pitluck S."/>
            <person name="Pritham E.J."/>
            <person name="Rechtsteiner A."/>
            <person name="Rho M."/>
            <person name="Rogozin I.B."/>
            <person name="Sakarya O."/>
            <person name="Salamov A."/>
            <person name="Schaack S."/>
            <person name="Shapiro H."/>
            <person name="Shiga Y."/>
            <person name="Skalitzky C."/>
            <person name="Smith Z."/>
            <person name="Souvorov A."/>
            <person name="Sung W."/>
            <person name="Tang Z."/>
            <person name="Tsuchiya D."/>
            <person name="Tu H."/>
            <person name="Vos H."/>
            <person name="Wang M."/>
            <person name="Wolf Y.I."/>
            <person name="Yamagata H."/>
            <person name="Yamada T."/>
            <person name="Ye Y."/>
            <person name="Shaw J.R."/>
            <person name="Andrews J."/>
            <person name="Crease T.J."/>
            <person name="Tang H."/>
            <person name="Lucas S.M."/>
            <person name="Robertson H.M."/>
            <person name="Bork P."/>
            <person name="Koonin E.V."/>
            <person name="Zdobnov E.M."/>
            <person name="Grigoriev I.V."/>
            <person name="Lynch M."/>
            <person name="Boore J.L."/>
        </authorList>
    </citation>
    <scope>NUCLEOTIDE SEQUENCE [LARGE SCALE GENOMIC DNA]</scope>
</reference>
<dbReference type="Pfam" id="PF14223">
    <property type="entry name" value="Retrotran_gag_2"/>
    <property type="match status" value="1"/>
</dbReference>
<gene>
    <name evidence="1" type="ORF">DAPPUDRAFT_121044</name>
</gene>
<dbReference type="PhylomeDB" id="E9I2M9"/>
<evidence type="ECO:0000313" key="2">
    <source>
        <dbReference type="Proteomes" id="UP000000305"/>
    </source>
</evidence>
<evidence type="ECO:0008006" key="3">
    <source>
        <dbReference type="Google" id="ProtNLM"/>
    </source>
</evidence>
<sequence>MASQNNNVLRNTAHIPKFDGSNFHTWKFGLILLLRNHVSQQIVLDIEKLPAEPKNAKGIVTNNAMPIKTWHQPDTLASNYIYATVTDKMREYFNCETSAAMRIRLSTRFTFRTMANKGQLWSQFYEYQFNQSHDILANITSVENLVLQLKDLEETITEVQTTNKIVSILPSQFQHFRVVWDTYKKSEQTMELLTLRLLAEERRMDAVKREIPREPSPKRTSKSVEALAVMNQYRRGSYRVGRHN</sequence>
<proteinExistence type="predicted"/>
<dbReference type="OMA" id="AWNSVEP"/>
<organism evidence="1 2">
    <name type="scientific">Daphnia pulex</name>
    <name type="common">Water flea</name>
    <dbReference type="NCBI Taxonomy" id="6669"/>
    <lineage>
        <taxon>Eukaryota</taxon>
        <taxon>Metazoa</taxon>
        <taxon>Ecdysozoa</taxon>
        <taxon>Arthropoda</taxon>
        <taxon>Crustacea</taxon>
        <taxon>Branchiopoda</taxon>
        <taxon>Diplostraca</taxon>
        <taxon>Cladocera</taxon>
        <taxon>Anomopoda</taxon>
        <taxon>Daphniidae</taxon>
        <taxon>Daphnia</taxon>
    </lineage>
</organism>
<protein>
    <recommendedName>
        <fullName evidence="3">DUF4219 domain-containing protein</fullName>
    </recommendedName>
</protein>
<keyword evidence="2" id="KW-1185">Reference proteome</keyword>